<evidence type="ECO:0000313" key="7">
    <source>
        <dbReference type="Proteomes" id="UP000799324"/>
    </source>
</evidence>
<evidence type="ECO:0000256" key="2">
    <source>
        <dbReference type="ARBA" id="ARBA00023136"/>
    </source>
</evidence>
<evidence type="ECO:0000313" key="6">
    <source>
        <dbReference type="EMBL" id="KAF2653831.1"/>
    </source>
</evidence>
<dbReference type="PANTHER" id="PTHR12652">
    <property type="entry name" value="PEROXISOMAL BIOGENESIS FACTOR 11"/>
    <property type="match status" value="1"/>
</dbReference>
<dbReference type="Proteomes" id="UP000799324">
    <property type="component" value="Unassembled WGS sequence"/>
</dbReference>
<accession>A0A6A6T3T9</accession>
<protein>
    <recommendedName>
        <fullName evidence="8">Peroxin 11C</fullName>
    </recommendedName>
</protein>
<reference evidence="6" key="1">
    <citation type="journal article" date="2020" name="Stud. Mycol.">
        <title>101 Dothideomycetes genomes: a test case for predicting lifestyles and emergence of pathogens.</title>
        <authorList>
            <person name="Haridas S."/>
            <person name="Albert R."/>
            <person name="Binder M."/>
            <person name="Bloem J."/>
            <person name="Labutti K."/>
            <person name="Salamov A."/>
            <person name="Andreopoulos B."/>
            <person name="Baker S."/>
            <person name="Barry K."/>
            <person name="Bills G."/>
            <person name="Bluhm B."/>
            <person name="Cannon C."/>
            <person name="Castanera R."/>
            <person name="Culley D."/>
            <person name="Daum C."/>
            <person name="Ezra D."/>
            <person name="Gonzalez J."/>
            <person name="Henrissat B."/>
            <person name="Kuo A."/>
            <person name="Liang C."/>
            <person name="Lipzen A."/>
            <person name="Lutzoni F."/>
            <person name="Magnuson J."/>
            <person name="Mondo S."/>
            <person name="Nolan M."/>
            <person name="Ohm R."/>
            <person name="Pangilinan J."/>
            <person name="Park H.-J."/>
            <person name="Ramirez L."/>
            <person name="Alfaro M."/>
            <person name="Sun H."/>
            <person name="Tritt A."/>
            <person name="Yoshinaga Y."/>
            <person name="Zwiers L.-H."/>
            <person name="Turgeon B."/>
            <person name="Goodwin S."/>
            <person name="Spatafora J."/>
            <person name="Crous P."/>
            <person name="Grigoriev I."/>
        </authorList>
    </citation>
    <scope>NUCLEOTIDE SEQUENCE</scope>
    <source>
        <strain evidence="6">CBS 122681</strain>
    </source>
</reference>
<feature type="region of interest" description="Disordered" evidence="5">
    <location>
        <begin position="1"/>
        <end position="45"/>
    </location>
</feature>
<dbReference type="PANTHER" id="PTHR12652:SF25">
    <property type="entry name" value="MICROBODY (PEROXISOME) PROLIFERATION PROTEIN PEROXIN 11C (EUROFUNG)"/>
    <property type="match status" value="1"/>
</dbReference>
<dbReference type="InterPro" id="IPR008733">
    <property type="entry name" value="PEX11"/>
</dbReference>
<dbReference type="OrthoDB" id="10005898at2759"/>
<sequence>MASADHHPTAITTIPSDTAVPTPAPARDNDAFSSSSPPSKPPSSRIHTLRRLLHAHITQTTDRTLTRLSKLLSNPASTDALICTLGYIFTLLSSLTSRTLSRRLTTLATSIATKAQDVLLPGETLVATIPAPTSTRVLAQASTSCKALGDVLLDFHIFVRLWGVVGIWAWAREVWGTPLPAKSDNGSKNGDEVKKIWKEKVLRRIAWAQIASCTTFQIIENVAYLASKGVLDGLPGWTGEEGKRREVKWWAWSSRFWAAHVVLEFGRLWTIWRYQDQDAGGGHAHGVSDGEKEDKLKMVEKKREDRIWWRDVVSNVAYFPLTMHWSHEEGLLGDGRVGACGMVAGGVLLVDAWRETA</sequence>
<dbReference type="EMBL" id="MU004374">
    <property type="protein sequence ID" value="KAF2653831.1"/>
    <property type="molecule type" value="Genomic_DNA"/>
</dbReference>
<dbReference type="Pfam" id="PF05648">
    <property type="entry name" value="PEX11"/>
    <property type="match status" value="1"/>
</dbReference>
<keyword evidence="7" id="KW-1185">Reference proteome</keyword>
<organism evidence="6 7">
    <name type="scientific">Lophiostoma macrostomum CBS 122681</name>
    <dbReference type="NCBI Taxonomy" id="1314788"/>
    <lineage>
        <taxon>Eukaryota</taxon>
        <taxon>Fungi</taxon>
        <taxon>Dikarya</taxon>
        <taxon>Ascomycota</taxon>
        <taxon>Pezizomycotina</taxon>
        <taxon>Dothideomycetes</taxon>
        <taxon>Pleosporomycetidae</taxon>
        <taxon>Pleosporales</taxon>
        <taxon>Lophiostomataceae</taxon>
        <taxon>Lophiostoma</taxon>
    </lineage>
</organism>
<evidence type="ECO:0000256" key="1">
    <source>
        <dbReference type="ARBA" id="ARBA00022593"/>
    </source>
</evidence>
<evidence type="ECO:0008006" key="8">
    <source>
        <dbReference type="Google" id="ProtNLM"/>
    </source>
</evidence>
<evidence type="ECO:0000256" key="3">
    <source>
        <dbReference type="ARBA" id="ARBA00023140"/>
    </source>
</evidence>
<keyword evidence="3" id="KW-0576">Peroxisome</keyword>
<name>A0A6A6T3T9_9PLEO</name>
<dbReference type="GO" id="GO:0016559">
    <property type="term" value="P:peroxisome fission"/>
    <property type="evidence" value="ECO:0007669"/>
    <property type="project" value="InterPro"/>
</dbReference>
<keyword evidence="1" id="KW-0962">Peroxisome biogenesis</keyword>
<dbReference type="GO" id="GO:0005778">
    <property type="term" value="C:peroxisomal membrane"/>
    <property type="evidence" value="ECO:0007669"/>
    <property type="project" value="UniProtKB-SubCell"/>
</dbReference>
<evidence type="ECO:0000256" key="5">
    <source>
        <dbReference type="SAM" id="MobiDB-lite"/>
    </source>
</evidence>
<proteinExistence type="predicted"/>
<comment type="subcellular location">
    <subcellularLocation>
        <location evidence="4">Peroxisome membrane</location>
    </subcellularLocation>
</comment>
<dbReference type="AlphaFoldDB" id="A0A6A6T3T9"/>
<keyword evidence="2" id="KW-0472">Membrane</keyword>
<evidence type="ECO:0000256" key="4">
    <source>
        <dbReference type="ARBA" id="ARBA00046271"/>
    </source>
</evidence>
<gene>
    <name evidence="6" type="ORF">K491DRAFT_500517</name>
</gene>